<dbReference type="PANTHER" id="PTHR43877">
    <property type="entry name" value="AMINOALKYLPHOSPHONATE N-ACETYLTRANSFERASE-RELATED-RELATED"/>
    <property type="match status" value="1"/>
</dbReference>
<keyword evidence="2" id="KW-0012">Acyltransferase</keyword>
<keyword evidence="1 4" id="KW-0808">Transferase</keyword>
<dbReference type="InterPro" id="IPR016181">
    <property type="entry name" value="Acyl_CoA_acyltransferase"/>
</dbReference>
<dbReference type="HOGENOM" id="CLU_013985_32_1_4"/>
<organism evidence="4 5">
    <name type="scientific">Leptothrix cholodnii (strain ATCC 51168 / LMG 8142 / SP-6)</name>
    <name type="common">Leptothrix discophora (strain SP-6)</name>
    <dbReference type="NCBI Taxonomy" id="395495"/>
    <lineage>
        <taxon>Bacteria</taxon>
        <taxon>Pseudomonadati</taxon>
        <taxon>Pseudomonadota</taxon>
        <taxon>Betaproteobacteria</taxon>
        <taxon>Burkholderiales</taxon>
        <taxon>Sphaerotilaceae</taxon>
        <taxon>Leptothrix</taxon>
    </lineage>
</organism>
<dbReference type="InterPro" id="IPR050832">
    <property type="entry name" value="Bact_Acetyltransf"/>
</dbReference>
<dbReference type="RefSeq" id="WP_012345066.1">
    <property type="nucleotide sequence ID" value="NC_010524.1"/>
</dbReference>
<keyword evidence="5" id="KW-1185">Reference proteome</keyword>
<evidence type="ECO:0000259" key="3">
    <source>
        <dbReference type="PROSITE" id="PS51186"/>
    </source>
</evidence>
<dbReference type="Proteomes" id="UP000001693">
    <property type="component" value="Chromosome"/>
</dbReference>
<dbReference type="EMBL" id="CP001013">
    <property type="protein sequence ID" value="ACB32304.1"/>
    <property type="molecule type" value="Genomic_DNA"/>
</dbReference>
<accession>B1Y574</accession>
<evidence type="ECO:0000256" key="1">
    <source>
        <dbReference type="ARBA" id="ARBA00022679"/>
    </source>
</evidence>
<gene>
    <name evidence="4" type="ordered locus">Lcho_0028</name>
</gene>
<reference evidence="4 5" key="1">
    <citation type="submission" date="2008-03" db="EMBL/GenBank/DDBJ databases">
        <title>Complete sequence of Leptothrix cholodnii SP-6.</title>
        <authorList>
            <consortium name="US DOE Joint Genome Institute"/>
            <person name="Copeland A."/>
            <person name="Lucas S."/>
            <person name="Lapidus A."/>
            <person name="Glavina del Rio T."/>
            <person name="Dalin E."/>
            <person name="Tice H."/>
            <person name="Bruce D."/>
            <person name="Goodwin L."/>
            <person name="Pitluck S."/>
            <person name="Chertkov O."/>
            <person name="Brettin T."/>
            <person name="Detter J.C."/>
            <person name="Han C."/>
            <person name="Kuske C.R."/>
            <person name="Schmutz J."/>
            <person name="Larimer F."/>
            <person name="Land M."/>
            <person name="Hauser L."/>
            <person name="Kyrpides N."/>
            <person name="Lykidis A."/>
            <person name="Emerson D."/>
            <person name="Richardson P."/>
        </authorList>
    </citation>
    <scope>NUCLEOTIDE SEQUENCE [LARGE SCALE GENOMIC DNA]</scope>
    <source>
        <strain evidence="5">ATCC 51168 / LMG 8142 / SP-6</strain>
    </source>
</reference>
<dbReference type="Gene3D" id="3.40.630.30">
    <property type="match status" value="1"/>
</dbReference>
<dbReference type="OrthoDB" id="5295305at2"/>
<dbReference type="KEGG" id="lch:Lcho_0028"/>
<dbReference type="PROSITE" id="PS51186">
    <property type="entry name" value="GNAT"/>
    <property type="match status" value="1"/>
</dbReference>
<sequence length="147" mass="16664">MITIDSFTDADQPAWQELARAYKAFYLTGQTDSEYQATWQRLRAGEQVHGWAARLDGRLVGIVHCLFHASAWTDDVCYLQDLFVAEAARGQGVAAALIERVAQAARERGAPRLYWLTQDHNARARALYDRVAQNRGFIRYDYVLGPT</sequence>
<dbReference type="CDD" id="cd04301">
    <property type="entry name" value="NAT_SF"/>
    <property type="match status" value="1"/>
</dbReference>
<dbReference type="STRING" id="395495.Lcho_0028"/>
<feature type="domain" description="N-acetyltransferase" evidence="3">
    <location>
        <begin position="2"/>
        <end position="147"/>
    </location>
</feature>
<evidence type="ECO:0000313" key="4">
    <source>
        <dbReference type="EMBL" id="ACB32304.1"/>
    </source>
</evidence>
<dbReference type="GO" id="GO:0016747">
    <property type="term" value="F:acyltransferase activity, transferring groups other than amino-acyl groups"/>
    <property type="evidence" value="ECO:0007669"/>
    <property type="project" value="InterPro"/>
</dbReference>
<dbReference type="eggNOG" id="COG0456">
    <property type="taxonomic scope" value="Bacteria"/>
</dbReference>
<dbReference type="Pfam" id="PF00583">
    <property type="entry name" value="Acetyltransf_1"/>
    <property type="match status" value="1"/>
</dbReference>
<protein>
    <submittedName>
        <fullName evidence="4">GCN5-related N-acetyltransferase</fullName>
    </submittedName>
</protein>
<evidence type="ECO:0000256" key="2">
    <source>
        <dbReference type="ARBA" id="ARBA00023315"/>
    </source>
</evidence>
<dbReference type="InterPro" id="IPR000182">
    <property type="entry name" value="GNAT_dom"/>
</dbReference>
<dbReference type="SUPFAM" id="SSF55729">
    <property type="entry name" value="Acyl-CoA N-acyltransferases (Nat)"/>
    <property type="match status" value="1"/>
</dbReference>
<dbReference type="AlphaFoldDB" id="B1Y574"/>
<proteinExistence type="predicted"/>
<name>B1Y574_LEPCP</name>
<evidence type="ECO:0000313" key="5">
    <source>
        <dbReference type="Proteomes" id="UP000001693"/>
    </source>
</evidence>